<dbReference type="EMBL" id="LAZR01070487">
    <property type="protein sequence ID" value="KKK40274.1"/>
    <property type="molecule type" value="Genomic_DNA"/>
</dbReference>
<comment type="subcellular location">
    <subcellularLocation>
        <location evidence="1">Endomembrane system</location>
    </subcellularLocation>
</comment>
<evidence type="ECO:0000256" key="2">
    <source>
        <dbReference type="ARBA" id="ARBA00022692"/>
    </source>
</evidence>
<dbReference type="PANTHER" id="PTHR35791:SF1">
    <property type="entry name" value="UPF0754 MEMBRANE PROTEIN YHEB"/>
    <property type="match status" value="1"/>
</dbReference>
<dbReference type="AlphaFoldDB" id="A0A0F8XDG0"/>
<evidence type="ECO:0000256" key="3">
    <source>
        <dbReference type="ARBA" id="ARBA00022989"/>
    </source>
</evidence>
<gene>
    <name evidence="6" type="ORF">LCGC14_3103680</name>
</gene>
<evidence type="ECO:0008006" key="7">
    <source>
        <dbReference type="Google" id="ProtNLM"/>
    </source>
</evidence>
<sequence length="137" mass="15810">MGYLRFFIYPAVGSILGFITNFIAIKLLFRPKKKTLGIQGLLPKRKGEIAKRAGDIVNEYLVNSDEIRRKIDSDKLHDAIGRFMEKNKIVPWDIPIVKKTVNRIVTALLIDKDGYFNKKVIEVVSYLQPYIIFIVVR</sequence>
<name>A0A0F8XDG0_9ZZZZ</name>
<keyword evidence="2 5" id="KW-0812">Transmembrane</keyword>
<proteinExistence type="predicted"/>
<evidence type="ECO:0000256" key="5">
    <source>
        <dbReference type="SAM" id="Phobius"/>
    </source>
</evidence>
<protein>
    <recommendedName>
        <fullName evidence="7">DUF445 domain-containing protein</fullName>
    </recommendedName>
</protein>
<feature type="transmembrane region" description="Helical" evidence="5">
    <location>
        <begin position="6"/>
        <end position="29"/>
    </location>
</feature>
<evidence type="ECO:0000256" key="4">
    <source>
        <dbReference type="ARBA" id="ARBA00023136"/>
    </source>
</evidence>
<evidence type="ECO:0000313" key="6">
    <source>
        <dbReference type="EMBL" id="KKK40274.1"/>
    </source>
</evidence>
<organism evidence="6">
    <name type="scientific">marine sediment metagenome</name>
    <dbReference type="NCBI Taxonomy" id="412755"/>
    <lineage>
        <taxon>unclassified sequences</taxon>
        <taxon>metagenomes</taxon>
        <taxon>ecological metagenomes</taxon>
    </lineage>
</organism>
<evidence type="ECO:0000256" key="1">
    <source>
        <dbReference type="ARBA" id="ARBA00004308"/>
    </source>
</evidence>
<dbReference type="GO" id="GO:0012505">
    <property type="term" value="C:endomembrane system"/>
    <property type="evidence" value="ECO:0007669"/>
    <property type="project" value="UniProtKB-SubCell"/>
</dbReference>
<dbReference type="PANTHER" id="PTHR35791">
    <property type="entry name" value="UPF0754 MEMBRANE PROTEIN YHEB"/>
    <property type="match status" value="1"/>
</dbReference>
<keyword evidence="4 5" id="KW-0472">Membrane</keyword>
<reference evidence="6" key="1">
    <citation type="journal article" date="2015" name="Nature">
        <title>Complex archaea that bridge the gap between prokaryotes and eukaryotes.</title>
        <authorList>
            <person name="Spang A."/>
            <person name="Saw J.H."/>
            <person name="Jorgensen S.L."/>
            <person name="Zaremba-Niedzwiedzka K."/>
            <person name="Martijn J."/>
            <person name="Lind A.E."/>
            <person name="van Eijk R."/>
            <person name="Schleper C."/>
            <person name="Guy L."/>
            <person name="Ettema T.J."/>
        </authorList>
    </citation>
    <scope>NUCLEOTIDE SEQUENCE</scope>
</reference>
<dbReference type="InterPro" id="IPR007383">
    <property type="entry name" value="DUF445"/>
</dbReference>
<keyword evidence="3 5" id="KW-1133">Transmembrane helix</keyword>
<comment type="caution">
    <text evidence="6">The sequence shown here is derived from an EMBL/GenBank/DDBJ whole genome shotgun (WGS) entry which is preliminary data.</text>
</comment>
<accession>A0A0F8XDG0</accession>
<dbReference type="Pfam" id="PF04286">
    <property type="entry name" value="DUF445"/>
    <property type="match status" value="1"/>
</dbReference>